<dbReference type="InterPro" id="IPR022310">
    <property type="entry name" value="NAD/GMP_synthase"/>
</dbReference>
<reference evidence="8 9" key="1">
    <citation type="submission" date="2023-02" db="EMBL/GenBank/DDBJ databases">
        <title>Novel Oscillospiraceae bacterial genomes.</title>
        <authorList>
            <person name="Srinivasan S."/>
            <person name="Austin M.N."/>
            <person name="Fiedler T.L."/>
            <person name="Strenk S.M."/>
            <person name="Agnew K.J."/>
            <person name="Nagana Gowda G.A."/>
            <person name="Raftery D."/>
            <person name="Beamer M.A."/>
            <person name="Achilles S.L."/>
            <person name="Wiesenfeld H.C."/>
            <person name="Fredricks D.N."/>
            <person name="Hillier S.L."/>
        </authorList>
    </citation>
    <scope>NUCLEOTIDE SEQUENCE [LARGE SCALE GENOMIC DNA]</scope>
    <source>
        <strain evidence="8 9">CHIC02 1186E3-8</strain>
    </source>
</reference>
<dbReference type="SUPFAM" id="SSF52402">
    <property type="entry name" value="Adenine nucleotide alpha hydrolases-like"/>
    <property type="match status" value="1"/>
</dbReference>
<evidence type="ECO:0000313" key="8">
    <source>
        <dbReference type="EMBL" id="WEG35661.1"/>
    </source>
</evidence>
<dbReference type="PANTHER" id="PTHR23090:SF9">
    <property type="entry name" value="GLUTAMINE-DEPENDENT NAD(+) SYNTHETASE"/>
    <property type="match status" value="1"/>
</dbReference>
<dbReference type="Gene3D" id="3.40.50.620">
    <property type="entry name" value="HUPs"/>
    <property type="match status" value="1"/>
</dbReference>
<evidence type="ECO:0000256" key="5">
    <source>
        <dbReference type="PIRNR" id="PIRNR006630"/>
    </source>
</evidence>
<dbReference type="RefSeq" id="WP_315571788.1">
    <property type="nucleotide sequence ID" value="NZ_CP118868.1"/>
</dbReference>
<dbReference type="InterPro" id="IPR014445">
    <property type="entry name" value="Gln-dep_NAD_synthase"/>
</dbReference>
<sequence>MQQSEQGKLFLNCQLISPACKPGNIAFNSKLIIATAEKAIAEKRALAVMPALALTGGYLEDLHNSGDIIDQVQHYLQDILLASINWPTNFVCIFGTPIITPTAQYNGVVAICHGKIVATAAQSQPSGRESAHFAQVPAAATALPASNIFLLPIFGPYNPLRIELTVGDDIFSYQPAACKANVLIHVADAPYNYAYAAKLQKTAATLAENAKLALISVNSGAFSASDNYLMQAAYNAYEGDLCLAEETPDISDYFTEDCYADDRSADYLAKAAALSYKHSLTCSFSVPRLQAFLSAKGEVPAETCACDAYFDLHAPVNRLFNPAPYLFQSYAALQSVNFRGFAPCYSQSADQTDFYGNLWRLSGLSLLKRLRLTRSRALVLGLSGGLDSTVAVLSCYAACLLGQLPTDCIYAVKLPGFGSSGDTCRQADDLVKALGLRDLTINITAACKQHFSDIEQPAGCYDVAFENAQARERTQILMDKANQVHGFVVGTGDLSEECLGFCTYNGDQMSMFNPNIGIPKSMMPPLLAAFPAWLKQFKTTVFSAALQAALEAISAHAISPELLPLDAAGQQQQATQKQVGSYVLHDFFFYNLADANYCTDDLLTLAYLTFSPENIAALEKSALSFAPYSNVFACRTFSKEEIKATLAIFTKRYISQQFKRLPSPAGLNFTPFNLTSSWKIPADLACNPFFHQKY</sequence>
<comment type="similarity">
    <text evidence="5">In the C-terminal section; belongs to the NAD synthetase family.</text>
</comment>
<dbReference type="CDD" id="cd00553">
    <property type="entry name" value="NAD_synthase"/>
    <property type="match status" value="1"/>
</dbReference>
<keyword evidence="4 5" id="KW-0520">NAD</keyword>
<keyword evidence="3 5" id="KW-0067">ATP-binding</keyword>
<dbReference type="NCBIfam" id="TIGR00552">
    <property type="entry name" value="nadE"/>
    <property type="match status" value="1"/>
</dbReference>
<dbReference type="PIRSF" id="PIRSF006630">
    <property type="entry name" value="NADS_GAT"/>
    <property type="match status" value="1"/>
</dbReference>
<feature type="domain" description="NAD/GMP synthase" evidence="7">
    <location>
        <begin position="368"/>
        <end position="528"/>
    </location>
</feature>
<dbReference type="Proteomes" id="UP001220478">
    <property type="component" value="Chromosome"/>
</dbReference>
<keyword evidence="1 5" id="KW-0436">Ligase</keyword>
<dbReference type="EMBL" id="CP118868">
    <property type="protein sequence ID" value="WEG35661.1"/>
    <property type="molecule type" value="Genomic_DNA"/>
</dbReference>
<keyword evidence="9" id="KW-1185">Reference proteome</keyword>
<dbReference type="InterPro" id="IPR041856">
    <property type="entry name" value="NAD+_synth_C"/>
</dbReference>
<evidence type="ECO:0000256" key="4">
    <source>
        <dbReference type="ARBA" id="ARBA00023027"/>
    </source>
</evidence>
<dbReference type="Gene3D" id="3.60.110.10">
    <property type="entry name" value="Carbon-nitrogen hydrolase"/>
    <property type="match status" value="1"/>
</dbReference>
<name>A0ABY8C4X6_9FIRM</name>
<keyword evidence="2 5" id="KW-0547">Nucleotide-binding</keyword>
<protein>
    <recommendedName>
        <fullName evidence="5">Glutamine-dependent NAD(+) synthetase</fullName>
        <ecNumber evidence="5">6.3.5.1</ecNumber>
    </recommendedName>
    <alternativeName>
        <fullName evidence="5">NAD(+) synthase [glutamine-hydrolyzing]</fullName>
    </alternativeName>
</protein>
<dbReference type="InterPro" id="IPR014729">
    <property type="entry name" value="Rossmann-like_a/b/a_fold"/>
</dbReference>
<dbReference type="InterPro" id="IPR003694">
    <property type="entry name" value="NAD_synthase"/>
</dbReference>
<organism evidence="8 9">
    <name type="scientific">Amygdalobacter indicium</name>
    <dbReference type="NCBI Taxonomy" id="3029272"/>
    <lineage>
        <taxon>Bacteria</taxon>
        <taxon>Bacillati</taxon>
        <taxon>Bacillota</taxon>
        <taxon>Clostridia</taxon>
        <taxon>Eubacteriales</taxon>
        <taxon>Oscillospiraceae</taxon>
        <taxon>Amygdalobacter</taxon>
    </lineage>
</organism>
<dbReference type="Pfam" id="PF02540">
    <property type="entry name" value="NAD_synthase"/>
    <property type="match status" value="1"/>
</dbReference>
<evidence type="ECO:0000259" key="7">
    <source>
        <dbReference type="Pfam" id="PF02540"/>
    </source>
</evidence>
<comment type="catalytic activity">
    <reaction evidence="5">
        <text>deamido-NAD(+) + L-glutamine + ATP + H2O = L-glutamate + AMP + diphosphate + NAD(+) + H(+)</text>
        <dbReference type="Rhea" id="RHEA:24384"/>
        <dbReference type="ChEBI" id="CHEBI:15377"/>
        <dbReference type="ChEBI" id="CHEBI:15378"/>
        <dbReference type="ChEBI" id="CHEBI:29985"/>
        <dbReference type="ChEBI" id="CHEBI:30616"/>
        <dbReference type="ChEBI" id="CHEBI:33019"/>
        <dbReference type="ChEBI" id="CHEBI:57540"/>
        <dbReference type="ChEBI" id="CHEBI:58359"/>
        <dbReference type="ChEBI" id="CHEBI:58437"/>
        <dbReference type="ChEBI" id="CHEBI:456215"/>
        <dbReference type="EC" id="6.3.5.1"/>
    </reaction>
</comment>
<dbReference type="InterPro" id="IPR036526">
    <property type="entry name" value="C-N_Hydrolase_sf"/>
</dbReference>
<dbReference type="Gene3D" id="1.10.10.1140">
    <property type="entry name" value="Glutamine-dependent NAD+ synthetase, C-terminal domain"/>
    <property type="match status" value="1"/>
</dbReference>
<evidence type="ECO:0000256" key="6">
    <source>
        <dbReference type="RuleBase" id="RU003811"/>
    </source>
</evidence>
<evidence type="ECO:0000313" key="9">
    <source>
        <dbReference type="Proteomes" id="UP001220478"/>
    </source>
</evidence>
<comment type="pathway">
    <text evidence="5">Cofactor biosynthesis; NAD(+) biosynthesis; NAD(+) from deamido-NAD(+) (L-Gln route): step 1/1.</text>
</comment>
<dbReference type="SUPFAM" id="SSF56317">
    <property type="entry name" value="Carbon-nitrogen hydrolase"/>
    <property type="match status" value="1"/>
</dbReference>
<evidence type="ECO:0000256" key="1">
    <source>
        <dbReference type="ARBA" id="ARBA00022598"/>
    </source>
</evidence>
<evidence type="ECO:0000256" key="3">
    <source>
        <dbReference type="ARBA" id="ARBA00022840"/>
    </source>
</evidence>
<dbReference type="PANTHER" id="PTHR23090">
    <property type="entry name" value="NH 3 /GLUTAMINE-DEPENDENT NAD + SYNTHETASE"/>
    <property type="match status" value="1"/>
</dbReference>
<proteinExistence type="inferred from homology"/>
<comment type="similarity">
    <text evidence="6">Belongs to the NAD synthetase family.</text>
</comment>
<dbReference type="EC" id="6.3.5.1" evidence="5"/>
<dbReference type="GO" id="GO:0008795">
    <property type="term" value="F:NAD+ synthase activity"/>
    <property type="evidence" value="ECO:0007669"/>
    <property type="project" value="UniProtKB-EC"/>
</dbReference>
<evidence type="ECO:0000256" key="2">
    <source>
        <dbReference type="ARBA" id="ARBA00022741"/>
    </source>
</evidence>
<gene>
    <name evidence="8" type="primary">nadE</name>
    <name evidence="8" type="ORF">PYS61_00425</name>
</gene>
<accession>A0ABY8C4X6</accession>